<dbReference type="Gene3D" id="3.40.190.80">
    <property type="match status" value="1"/>
</dbReference>
<dbReference type="PANTHER" id="PTHR43028">
    <property type="entry name" value="3'(2'),5'-BISPHOSPHATE NUCLEOTIDASE 1"/>
    <property type="match status" value="1"/>
</dbReference>
<evidence type="ECO:0000256" key="3">
    <source>
        <dbReference type="ARBA" id="ARBA00022842"/>
    </source>
</evidence>
<keyword evidence="2" id="KW-0479">Metal-binding</keyword>
<keyword evidence="7" id="KW-1185">Reference proteome</keyword>
<dbReference type="InterPro" id="IPR000760">
    <property type="entry name" value="Inositol_monophosphatase-like"/>
</dbReference>
<dbReference type="Proteomes" id="UP001500635">
    <property type="component" value="Unassembled WGS sequence"/>
</dbReference>
<dbReference type="CDD" id="cd01638">
    <property type="entry name" value="CysQ"/>
    <property type="match status" value="1"/>
</dbReference>
<reference evidence="7" key="1">
    <citation type="journal article" date="2019" name="Int. J. Syst. Evol. Microbiol.">
        <title>The Global Catalogue of Microorganisms (GCM) 10K type strain sequencing project: providing services to taxonomists for standard genome sequencing and annotation.</title>
        <authorList>
            <consortium name="The Broad Institute Genomics Platform"/>
            <consortium name="The Broad Institute Genome Sequencing Center for Infectious Disease"/>
            <person name="Wu L."/>
            <person name="Ma J."/>
        </authorList>
    </citation>
    <scope>NUCLEOTIDE SEQUENCE [LARGE SCALE GENOMIC DNA]</scope>
    <source>
        <strain evidence="7">JCM 17688</strain>
    </source>
</reference>
<dbReference type="InterPro" id="IPR020583">
    <property type="entry name" value="Inositol_monoP_metal-BS"/>
</dbReference>
<dbReference type="PRINTS" id="PR00377">
    <property type="entry name" value="IMPHPHTASES"/>
</dbReference>
<evidence type="ECO:0000256" key="2">
    <source>
        <dbReference type="ARBA" id="ARBA00022723"/>
    </source>
</evidence>
<evidence type="ECO:0000313" key="7">
    <source>
        <dbReference type="Proteomes" id="UP001500635"/>
    </source>
</evidence>
<dbReference type="PANTHER" id="PTHR43028:SF5">
    <property type="entry name" value="3'(2'),5'-BISPHOSPHATE NUCLEOTIDASE 1"/>
    <property type="match status" value="1"/>
</dbReference>
<dbReference type="EMBL" id="BAABFR010000083">
    <property type="protein sequence ID" value="GAA4400902.1"/>
    <property type="molecule type" value="Genomic_DNA"/>
</dbReference>
<organism evidence="6 7">
    <name type="scientific">Tsukamurella soli</name>
    <dbReference type="NCBI Taxonomy" id="644556"/>
    <lineage>
        <taxon>Bacteria</taxon>
        <taxon>Bacillati</taxon>
        <taxon>Actinomycetota</taxon>
        <taxon>Actinomycetes</taxon>
        <taxon>Mycobacteriales</taxon>
        <taxon>Tsukamurellaceae</taxon>
        <taxon>Tsukamurella</taxon>
    </lineage>
</organism>
<proteinExistence type="predicted"/>
<evidence type="ECO:0000256" key="4">
    <source>
        <dbReference type="ARBA" id="ARBA00041694"/>
    </source>
</evidence>
<comment type="caution">
    <text evidence="6">The sequence shown here is derived from an EMBL/GenBank/DDBJ whole genome shotgun (WGS) entry which is preliminary data.</text>
</comment>
<dbReference type="RefSeq" id="WP_344999344.1">
    <property type="nucleotide sequence ID" value="NZ_BAABFR010000083.1"/>
</dbReference>
<evidence type="ECO:0000256" key="5">
    <source>
        <dbReference type="ARBA" id="ARBA00042530"/>
    </source>
</evidence>
<dbReference type="SUPFAM" id="SSF56655">
    <property type="entry name" value="Carbohydrate phosphatase"/>
    <property type="match status" value="1"/>
</dbReference>
<dbReference type="PROSITE" id="PS00629">
    <property type="entry name" value="IMP_1"/>
    <property type="match status" value="1"/>
</dbReference>
<sequence>MTPGSGSRPALPLGSLSDIDLAVEIADGAGRILEAIRHAALLEHRVLGDIGDSLAQAWIAQVLRIHRPGDAVLSEEAPDGAARLSADRVWVIDPLDGTRDYASHRPDYAVHVALTRGGQPESAAVSLPATGEVFRSDTVSRPTGPLTGTMAVSRSRATPGMFRVAERLNLTPVALGSAGVKTMAVVRGDVDVYLHAGGQYEWDSCAPVGVARAAGLHCSRLDGSELTYNNPDVYLPDLVICRPEIADRVMAALAGTV</sequence>
<evidence type="ECO:0000313" key="6">
    <source>
        <dbReference type="EMBL" id="GAA4400902.1"/>
    </source>
</evidence>
<name>A0ABP8K624_9ACTN</name>
<protein>
    <recommendedName>
        <fullName evidence="4">3'(2'),5-bisphosphonucleoside 3'(2')-phosphohydrolase</fullName>
    </recommendedName>
    <alternativeName>
        <fullName evidence="5">DPNPase</fullName>
    </alternativeName>
</protein>
<gene>
    <name evidence="6" type="ORF">GCM10023147_39970</name>
</gene>
<dbReference type="InterPro" id="IPR050725">
    <property type="entry name" value="CysQ/Inositol_MonoPase"/>
</dbReference>
<comment type="catalytic activity">
    <reaction evidence="1">
        <text>adenosine 3',5'-bisphosphate + H2O = AMP + phosphate</text>
        <dbReference type="Rhea" id="RHEA:10040"/>
        <dbReference type="ChEBI" id="CHEBI:15377"/>
        <dbReference type="ChEBI" id="CHEBI:43474"/>
        <dbReference type="ChEBI" id="CHEBI:58343"/>
        <dbReference type="ChEBI" id="CHEBI:456215"/>
        <dbReference type="EC" id="3.1.3.7"/>
    </reaction>
</comment>
<dbReference type="Gene3D" id="3.30.540.10">
    <property type="entry name" value="Fructose-1,6-Bisphosphatase, subunit A, domain 1"/>
    <property type="match status" value="1"/>
</dbReference>
<accession>A0ABP8K624</accession>
<evidence type="ECO:0000256" key="1">
    <source>
        <dbReference type="ARBA" id="ARBA00001625"/>
    </source>
</evidence>
<dbReference type="Pfam" id="PF00459">
    <property type="entry name" value="Inositol_P"/>
    <property type="match status" value="1"/>
</dbReference>
<keyword evidence="3" id="KW-0460">Magnesium</keyword>